<feature type="chain" id="PRO_5042282498" description="Secreted protein" evidence="1">
    <location>
        <begin position="20"/>
        <end position="124"/>
    </location>
</feature>
<dbReference type="Proteomes" id="UP001209878">
    <property type="component" value="Unassembled WGS sequence"/>
</dbReference>
<accession>A0AAD9UH56</accession>
<sequence length="124" mass="14054">MFRLALLFLVIVTVTHVLCHLARVVGAVRFTRMFCCFPLRASLALSTRRDPILLIVVLLKPVPTCRLAVRHLVTMTACQTQTFASKTSKQVVTVTAATRDRWRKSRRVSYRSSVVVVSNEHRAM</sequence>
<gene>
    <name evidence="2" type="ORF">NP493_108g01006</name>
</gene>
<keyword evidence="3" id="KW-1185">Reference proteome</keyword>
<dbReference type="AlphaFoldDB" id="A0AAD9UH56"/>
<evidence type="ECO:0000256" key="1">
    <source>
        <dbReference type="SAM" id="SignalP"/>
    </source>
</evidence>
<evidence type="ECO:0000313" key="2">
    <source>
        <dbReference type="EMBL" id="KAK2189353.1"/>
    </source>
</evidence>
<proteinExistence type="predicted"/>
<evidence type="ECO:0000313" key="3">
    <source>
        <dbReference type="Proteomes" id="UP001209878"/>
    </source>
</evidence>
<dbReference type="EMBL" id="JAODUO010000108">
    <property type="protein sequence ID" value="KAK2189353.1"/>
    <property type="molecule type" value="Genomic_DNA"/>
</dbReference>
<keyword evidence="1" id="KW-0732">Signal</keyword>
<feature type="signal peptide" evidence="1">
    <location>
        <begin position="1"/>
        <end position="19"/>
    </location>
</feature>
<name>A0AAD9UH56_RIDPI</name>
<reference evidence="2" key="1">
    <citation type="journal article" date="2023" name="Mol. Biol. Evol.">
        <title>Third-Generation Sequencing Reveals the Adaptive Role of the Epigenome in Three Deep-Sea Polychaetes.</title>
        <authorList>
            <person name="Perez M."/>
            <person name="Aroh O."/>
            <person name="Sun Y."/>
            <person name="Lan Y."/>
            <person name="Juniper S.K."/>
            <person name="Young C.R."/>
            <person name="Angers B."/>
            <person name="Qian P.Y."/>
        </authorList>
    </citation>
    <scope>NUCLEOTIDE SEQUENCE</scope>
    <source>
        <strain evidence="2">R07B-5</strain>
    </source>
</reference>
<evidence type="ECO:0008006" key="4">
    <source>
        <dbReference type="Google" id="ProtNLM"/>
    </source>
</evidence>
<organism evidence="2 3">
    <name type="scientific">Ridgeia piscesae</name>
    <name type="common">Tubeworm</name>
    <dbReference type="NCBI Taxonomy" id="27915"/>
    <lineage>
        <taxon>Eukaryota</taxon>
        <taxon>Metazoa</taxon>
        <taxon>Spiralia</taxon>
        <taxon>Lophotrochozoa</taxon>
        <taxon>Annelida</taxon>
        <taxon>Polychaeta</taxon>
        <taxon>Sedentaria</taxon>
        <taxon>Canalipalpata</taxon>
        <taxon>Sabellida</taxon>
        <taxon>Siboglinidae</taxon>
        <taxon>Ridgeia</taxon>
    </lineage>
</organism>
<protein>
    <recommendedName>
        <fullName evidence="4">Secreted protein</fullName>
    </recommendedName>
</protein>
<comment type="caution">
    <text evidence="2">The sequence shown here is derived from an EMBL/GenBank/DDBJ whole genome shotgun (WGS) entry which is preliminary data.</text>
</comment>